<dbReference type="Pfam" id="PF04304">
    <property type="entry name" value="DUF454"/>
    <property type="match status" value="1"/>
</dbReference>
<geneLocation type="plasmid" evidence="2 3">
    <name>unnamed</name>
</geneLocation>
<evidence type="ECO:0000313" key="2">
    <source>
        <dbReference type="EMBL" id="QFY62718.1"/>
    </source>
</evidence>
<dbReference type="KEGG" id="rgr:FZ934_20280"/>
<dbReference type="EMBL" id="CP043499">
    <property type="protein sequence ID" value="QFY62718.1"/>
    <property type="molecule type" value="Genomic_DNA"/>
</dbReference>
<evidence type="ECO:0000256" key="1">
    <source>
        <dbReference type="SAM" id="Phobius"/>
    </source>
</evidence>
<proteinExistence type="predicted"/>
<keyword evidence="1" id="KW-0472">Membrane</keyword>
<feature type="transmembrane region" description="Helical" evidence="1">
    <location>
        <begin position="72"/>
        <end position="90"/>
    </location>
</feature>
<evidence type="ECO:0000313" key="3">
    <source>
        <dbReference type="Proteomes" id="UP000326881"/>
    </source>
</evidence>
<dbReference type="InterPro" id="IPR007401">
    <property type="entry name" value="DUF454"/>
</dbReference>
<protein>
    <submittedName>
        <fullName evidence="2">DUF454 domain-containing protein</fullName>
    </submittedName>
</protein>
<keyword evidence="1" id="KW-1133">Transmembrane helix</keyword>
<keyword evidence="3" id="KW-1185">Reference proteome</keyword>
<dbReference type="OrthoDB" id="9816293at2"/>
<dbReference type="PIRSF" id="PIRSF016789">
    <property type="entry name" value="DUF454"/>
    <property type="match status" value="1"/>
</dbReference>
<accession>A0A5Q0C9T3</accession>
<keyword evidence="1" id="KW-0812">Transmembrane</keyword>
<gene>
    <name evidence="2" type="ORF">FZ934_20280</name>
</gene>
<dbReference type="GO" id="GO:0005886">
    <property type="term" value="C:plasma membrane"/>
    <property type="evidence" value="ECO:0007669"/>
    <property type="project" value="TreeGrafter"/>
</dbReference>
<dbReference type="PANTHER" id="PTHR35813:SF1">
    <property type="entry name" value="INNER MEMBRANE PROTEIN YBAN"/>
    <property type="match status" value="1"/>
</dbReference>
<dbReference type="AlphaFoldDB" id="A0A5Q0C9T3"/>
<reference evidence="2 3" key="1">
    <citation type="submission" date="2019-08" db="EMBL/GenBank/DDBJ databases">
        <title>Prosopis cineraria nodule microbiome.</title>
        <authorList>
            <person name="Ali R."/>
            <person name="Chaluvadi S.R."/>
            <person name="Wang X."/>
        </authorList>
    </citation>
    <scope>NUCLEOTIDE SEQUENCE [LARGE SCALE GENOMIC DNA]</scope>
    <source>
        <strain evidence="2 3">BG7</strain>
        <plasmid evidence="2 3">unnamed</plasmid>
    </source>
</reference>
<name>A0A5Q0C9T3_9HYPH</name>
<sequence length="117" mass="12484">MRMLWLTIAWASIIIGVVGVFLPLLPTTPFLLLSAGIFARVSPRFESWLVAHPTLGPSVRAWRDRKAINQGAKVSAVVAMICSLCVLVWLDPGPLALATVSTALSACAAFVITRPSA</sequence>
<feature type="transmembrane region" description="Helical" evidence="1">
    <location>
        <begin position="96"/>
        <end position="113"/>
    </location>
</feature>
<keyword evidence="2" id="KW-0614">Plasmid</keyword>
<dbReference type="RefSeq" id="WP_153272705.1">
    <property type="nucleotide sequence ID" value="NZ_CP043499.1"/>
</dbReference>
<organism evidence="2 3">
    <name type="scientific">Rhizobium grahamii</name>
    <dbReference type="NCBI Taxonomy" id="1120045"/>
    <lineage>
        <taxon>Bacteria</taxon>
        <taxon>Pseudomonadati</taxon>
        <taxon>Pseudomonadota</taxon>
        <taxon>Alphaproteobacteria</taxon>
        <taxon>Hyphomicrobiales</taxon>
        <taxon>Rhizobiaceae</taxon>
        <taxon>Rhizobium/Agrobacterium group</taxon>
        <taxon>Rhizobium</taxon>
    </lineage>
</organism>
<dbReference type="Proteomes" id="UP000326881">
    <property type="component" value="Plasmid unnamed"/>
</dbReference>
<dbReference type="PANTHER" id="PTHR35813">
    <property type="entry name" value="INNER MEMBRANE PROTEIN YBAN"/>
    <property type="match status" value="1"/>
</dbReference>